<dbReference type="STRING" id="246404.A0A507FP36"/>
<evidence type="ECO:0000313" key="4">
    <source>
        <dbReference type="EMBL" id="TPX76787.1"/>
    </source>
</evidence>
<evidence type="ECO:0000259" key="3">
    <source>
        <dbReference type="Pfam" id="PF25567"/>
    </source>
</evidence>
<organism evidence="4 5">
    <name type="scientific">Chytriomyces confervae</name>
    <dbReference type="NCBI Taxonomy" id="246404"/>
    <lineage>
        <taxon>Eukaryota</taxon>
        <taxon>Fungi</taxon>
        <taxon>Fungi incertae sedis</taxon>
        <taxon>Chytridiomycota</taxon>
        <taxon>Chytridiomycota incertae sedis</taxon>
        <taxon>Chytridiomycetes</taxon>
        <taxon>Chytridiales</taxon>
        <taxon>Chytriomycetaceae</taxon>
        <taxon>Chytriomyces</taxon>
    </lineage>
</organism>
<dbReference type="SUPFAM" id="SSF48371">
    <property type="entry name" value="ARM repeat"/>
    <property type="match status" value="1"/>
</dbReference>
<dbReference type="CDD" id="cd13394">
    <property type="entry name" value="Syo1_like"/>
    <property type="match status" value="1"/>
</dbReference>
<feature type="domain" description="SYO1-like TPR repeats" evidence="3">
    <location>
        <begin position="450"/>
        <end position="719"/>
    </location>
</feature>
<dbReference type="Gene3D" id="1.25.10.10">
    <property type="entry name" value="Leucine-rich Repeat Variant"/>
    <property type="match status" value="1"/>
</dbReference>
<reference evidence="4 5" key="1">
    <citation type="journal article" date="2019" name="Sci. Rep.">
        <title>Comparative genomics of chytrid fungi reveal insights into the obligate biotrophic and pathogenic lifestyle of Synchytrium endobioticum.</title>
        <authorList>
            <person name="van de Vossenberg B.T.L.H."/>
            <person name="Warris S."/>
            <person name="Nguyen H.D.T."/>
            <person name="van Gent-Pelzer M.P.E."/>
            <person name="Joly D.L."/>
            <person name="van de Geest H.C."/>
            <person name="Bonants P.J.M."/>
            <person name="Smith D.S."/>
            <person name="Levesque C.A."/>
            <person name="van der Lee T.A.J."/>
        </authorList>
    </citation>
    <scope>NUCLEOTIDE SEQUENCE [LARGE SCALE GENOMIC DNA]</scope>
    <source>
        <strain evidence="4 5">CBS 675.73</strain>
    </source>
</reference>
<evidence type="ECO:0000256" key="1">
    <source>
        <dbReference type="ARBA" id="ARBA00049983"/>
    </source>
</evidence>
<proteinExistence type="inferred from homology"/>
<keyword evidence="5" id="KW-1185">Reference proteome</keyword>
<dbReference type="Pfam" id="PF25567">
    <property type="entry name" value="TPR_SYO1"/>
    <property type="match status" value="1"/>
</dbReference>
<comment type="similarity">
    <text evidence="1">Belongs to the nuclear import and ribosome assembly adapter family.</text>
</comment>
<comment type="caution">
    <text evidence="4">The sequence shown here is derived from an EMBL/GenBank/DDBJ whole genome shotgun (WGS) entry which is preliminary data.</text>
</comment>
<feature type="compositionally biased region" description="Basic residues" evidence="2">
    <location>
        <begin position="1"/>
        <end position="16"/>
    </location>
</feature>
<dbReference type="PANTHER" id="PTHR13347:SF1">
    <property type="entry name" value="HEAT REPEAT-CONTAINING PROTEIN 3"/>
    <property type="match status" value="1"/>
</dbReference>
<sequence length="725" mass="76486">MGKHNNRPPRKHHKSARANPIYGSENGAADQPAAEPVEEVVSSNLNEIMKDQIVPIIKKLQSEKKDERSWAAAAVSSLILDAESRVKLLKGGIIPVLMAGLAPIQGETDQETDTTLVDIAGAVSNLASFGGEEVCAELERRGCVPAVSALLPLTKDALERALAGNTKDGDVPMLALFEQCVSILWAICESSDAAFSSVTSSIGGVLVDMLVHIIASTSPSFTVPASLIVVSAQCLNTLTEGNPKLHPYFPSHHITSLTAVAQAKQLPHPVSNDKNTSAYIRILSTSILCNINPLPTSQLAAIVCATLDRVDLPALASEVSGAAEKGVTKEGQLTSSAERTLDTANTCVGSMQLALELLANAYSEDYEGGAENGGMDEEWDDGAADVGMMEQDGDEDEELGENADDEPEAFDEMMEDEDLAATMAKESGALGAADLEEGAEAAAATIADRVSVLVKFNLIERMLNLAATAGAASAVFSSIGSESSFTGVVGLVNAVKVRAFGCLHNILTCLGAEEKGKWYEASNSQTVIAIWNMLFEVANKAAATAAGSDNAATLEFIEAAVSAIWALARGVDGVKGSNKIILNPTVDQINNLIGSSSLPNAPASLKLKCVSALGILAKTPSVNATVGPFLVSCAVLDSTPLEVTSEALNAIYDVYSDAAFEYDGPVFVKGGFNKKLKEAYPRIKSRVKALDKRRFREIRERADEAVLNLGAFIKYKEDEARASKK</sequence>
<dbReference type="InterPro" id="IPR016024">
    <property type="entry name" value="ARM-type_fold"/>
</dbReference>
<dbReference type="InterPro" id="IPR011989">
    <property type="entry name" value="ARM-like"/>
</dbReference>
<accession>A0A507FP36</accession>
<dbReference type="AlphaFoldDB" id="A0A507FP36"/>
<dbReference type="GO" id="GO:0042273">
    <property type="term" value="P:ribosomal large subunit biogenesis"/>
    <property type="evidence" value="ECO:0007669"/>
    <property type="project" value="TreeGrafter"/>
</dbReference>
<gene>
    <name evidence="4" type="ORF">CcCBS67573_g01952</name>
</gene>
<dbReference type="EMBL" id="QEAP01000036">
    <property type="protein sequence ID" value="TPX76787.1"/>
    <property type="molecule type" value="Genomic_DNA"/>
</dbReference>
<evidence type="ECO:0000313" key="5">
    <source>
        <dbReference type="Proteomes" id="UP000320333"/>
    </source>
</evidence>
<dbReference type="GO" id="GO:0006606">
    <property type="term" value="P:protein import into nucleus"/>
    <property type="evidence" value="ECO:0007669"/>
    <property type="project" value="TreeGrafter"/>
</dbReference>
<dbReference type="OrthoDB" id="288703at2759"/>
<dbReference type="InterPro" id="IPR052616">
    <property type="entry name" value="SYO1-like"/>
</dbReference>
<evidence type="ECO:0000256" key="2">
    <source>
        <dbReference type="SAM" id="MobiDB-lite"/>
    </source>
</evidence>
<protein>
    <recommendedName>
        <fullName evidence="3">SYO1-like TPR repeats domain-containing protein</fullName>
    </recommendedName>
</protein>
<dbReference type="PANTHER" id="PTHR13347">
    <property type="entry name" value="HEAT REPEAT-CONTAINING PROTEIN 3"/>
    <property type="match status" value="1"/>
</dbReference>
<dbReference type="Proteomes" id="UP000320333">
    <property type="component" value="Unassembled WGS sequence"/>
</dbReference>
<name>A0A507FP36_9FUNG</name>
<dbReference type="InterPro" id="IPR057990">
    <property type="entry name" value="TPR_SYO1"/>
</dbReference>
<dbReference type="GO" id="GO:0051082">
    <property type="term" value="F:unfolded protein binding"/>
    <property type="evidence" value="ECO:0007669"/>
    <property type="project" value="TreeGrafter"/>
</dbReference>
<feature type="region of interest" description="Disordered" evidence="2">
    <location>
        <begin position="1"/>
        <end position="36"/>
    </location>
</feature>